<dbReference type="GO" id="GO:0008783">
    <property type="term" value="F:agmatinase activity"/>
    <property type="evidence" value="ECO:0007669"/>
    <property type="project" value="UniProtKB-EC"/>
</dbReference>
<dbReference type="InterPro" id="IPR005925">
    <property type="entry name" value="Agmatinase-rel"/>
</dbReference>
<dbReference type="Gene3D" id="3.40.800.10">
    <property type="entry name" value="Ureohydrolase domain"/>
    <property type="match status" value="1"/>
</dbReference>
<keyword evidence="6" id="KW-1185">Reference proteome</keyword>
<dbReference type="PIRSF" id="PIRSF036979">
    <property type="entry name" value="Arginase"/>
    <property type="match status" value="1"/>
</dbReference>
<dbReference type="InterPro" id="IPR020855">
    <property type="entry name" value="Ureohydrolase_Mn_BS"/>
</dbReference>
<dbReference type="RefSeq" id="WP_045169555.1">
    <property type="nucleotide sequence ID" value="NZ_CP113865.1"/>
</dbReference>
<reference evidence="5" key="1">
    <citation type="submission" date="2022-12" db="EMBL/GenBank/DDBJ databases">
        <authorList>
            <person name="Bing R.G."/>
            <person name="Willard D.J."/>
            <person name="Manesh M.J.H."/>
            <person name="Laemthong T."/>
            <person name="Crosby J.R."/>
            <person name="Kelly R.M."/>
        </authorList>
    </citation>
    <scope>NUCLEOTIDE SEQUENCE</scope>
    <source>
        <strain evidence="5">DSM 8990</strain>
    </source>
</reference>
<dbReference type="PROSITE" id="PS01053">
    <property type="entry name" value="ARGINASE_1"/>
    <property type="match status" value="1"/>
</dbReference>
<dbReference type="InterPro" id="IPR006035">
    <property type="entry name" value="Ureohydrolase"/>
</dbReference>
<dbReference type="Pfam" id="PF00491">
    <property type="entry name" value="Arginase"/>
    <property type="match status" value="1"/>
</dbReference>
<keyword evidence="3 4" id="KW-0378">Hydrolase</keyword>
<evidence type="ECO:0000313" key="6">
    <source>
        <dbReference type="Proteomes" id="UP001164909"/>
    </source>
</evidence>
<proteinExistence type="inferred from homology"/>
<organism evidence="5 6">
    <name type="scientific">Caldicellulosiruptor morganii</name>
    <dbReference type="NCBI Taxonomy" id="1387555"/>
    <lineage>
        <taxon>Bacteria</taxon>
        <taxon>Bacillati</taxon>
        <taxon>Bacillota</taxon>
        <taxon>Bacillota incertae sedis</taxon>
        <taxon>Caldicellulosiruptorales</taxon>
        <taxon>Caldicellulosiruptoraceae</taxon>
        <taxon>Caldicellulosiruptor</taxon>
    </lineage>
</organism>
<dbReference type="InterPro" id="IPR023696">
    <property type="entry name" value="Ureohydrolase_dom_sf"/>
</dbReference>
<dbReference type="Proteomes" id="UP001164909">
    <property type="component" value="Chromosome"/>
</dbReference>
<dbReference type="SUPFAM" id="SSF52768">
    <property type="entry name" value="Arginase/deacetylase"/>
    <property type="match status" value="1"/>
</dbReference>
<sequence length="284" mass="32202">MNFKLYKSSFLCATEDYINSKVVLAGVPMDFTVSFKPGSRFGPSKIREVSVGLEEYSVYQNKNLFNKVFYDMGDLELPFGNVDRCINMIFEFGKKVFKDDKIPIFLGGEHLISFPLIKAAKETYDDLVVLHFDAHADMRDDYMGEKLSHATVMRRVGEEIGFKNLYQFGIRSGSEEEISFAKENGHVFFIYEIERFFEVLSELQNKSVYLSIDIDVVDPAFAPGTGTPEPGGLTSMQLIDIILKMEKLNIIGADIVEVSPYYDISDRTTLLAAKIIRELVLLVD</sequence>
<evidence type="ECO:0000256" key="2">
    <source>
        <dbReference type="ARBA" id="ARBA00022723"/>
    </source>
</evidence>
<evidence type="ECO:0000256" key="1">
    <source>
        <dbReference type="ARBA" id="ARBA00009227"/>
    </source>
</evidence>
<dbReference type="PANTHER" id="PTHR11358:SF26">
    <property type="entry name" value="GUANIDINO ACID HYDROLASE, MITOCHONDRIAL"/>
    <property type="match status" value="1"/>
</dbReference>
<comment type="similarity">
    <text evidence="1">Belongs to the arginase family. Agmatinase subfamily.</text>
</comment>
<evidence type="ECO:0000256" key="3">
    <source>
        <dbReference type="ARBA" id="ARBA00022801"/>
    </source>
</evidence>
<dbReference type="EC" id="3.5.3.11" evidence="5"/>
<dbReference type="CDD" id="cd11593">
    <property type="entry name" value="Agmatinase-like_2"/>
    <property type="match status" value="1"/>
</dbReference>
<keyword evidence="2" id="KW-0479">Metal-binding</keyword>
<dbReference type="NCBIfam" id="TIGR01230">
    <property type="entry name" value="agmatinase"/>
    <property type="match status" value="1"/>
</dbReference>
<evidence type="ECO:0000256" key="4">
    <source>
        <dbReference type="RuleBase" id="RU003684"/>
    </source>
</evidence>
<dbReference type="PANTHER" id="PTHR11358">
    <property type="entry name" value="ARGINASE/AGMATINASE"/>
    <property type="match status" value="1"/>
</dbReference>
<evidence type="ECO:0000313" key="5">
    <source>
        <dbReference type="EMBL" id="WAM32863.1"/>
    </source>
</evidence>
<accession>A0ABY7BKB0</accession>
<dbReference type="EMBL" id="CP113865">
    <property type="protein sequence ID" value="WAM32863.1"/>
    <property type="molecule type" value="Genomic_DNA"/>
</dbReference>
<protein>
    <submittedName>
        <fullName evidence="5">Agmatinase</fullName>
        <ecNumber evidence="5">3.5.3.11</ecNumber>
    </submittedName>
</protein>
<name>A0ABY7BKB0_9FIRM</name>
<gene>
    <name evidence="5" type="primary">speB</name>
    <name evidence="5" type="ORF">OTK00_001314</name>
</gene>
<dbReference type="PROSITE" id="PS51409">
    <property type="entry name" value="ARGINASE_2"/>
    <property type="match status" value="1"/>
</dbReference>